<dbReference type="GO" id="GO:0006879">
    <property type="term" value="P:intracellular iron ion homeostasis"/>
    <property type="evidence" value="ECO:0007669"/>
    <property type="project" value="TreeGrafter"/>
</dbReference>
<dbReference type="PANTHER" id="PTHR24221">
    <property type="entry name" value="ATP-BINDING CASSETTE SUB-FAMILY B"/>
    <property type="match status" value="1"/>
</dbReference>
<evidence type="ECO:0008006" key="4">
    <source>
        <dbReference type="Google" id="ProtNLM"/>
    </source>
</evidence>
<dbReference type="Gramene" id="RZC77908">
    <property type="protein sequence ID" value="RZC77908"/>
    <property type="gene ID" value="C5167_002151"/>
</dbReference>
<dbReference type="STRING" id="3469.A0A4Y7L0F3"/>
<dbReference type="AlphaFoldDB" id="A0A4Y7L0F3"/>
<dbReference type="InterPro" id="IPR039421">
    <property type="entry name" value="Type_1_exporter"/>
</dbReference>
<accession>A0A4Y7L0F3</accession>
<dbReference type="SUPFAM" id="SSF52540">
    <property type="entry name" value="P-loop containing nucleoside triphosphate hydrolases"/>
    <property type="match status" value="1"/>
</dbReference>
<name>A0A4Y7L0F3_PAPSO</name>
<dbReference type="GO" id="GO:0042626">
    <property type="term" value="F:ATPase-coupled transmembrane transporter activity"/>
    <property type="evidence" value="ECO:0007669"/>
    <property type="project" value="TreeGrafter"/>
</dbReference>
<evidence type="ECO:0000256" key="1">
    <source>
        <dbReference type="ARBA" id="ARBA00022448"/>
    </source>
</evidence>
<evidence type="ECO:0000313" key="2">
    <source>
        <dbReference type="EMBL" id="RZC77908.1"/>
    </source>
</evidence>
<dbReference type="EMBL" id="CM010723">
    <property type="protein sequence ID" value="RZC77908.1"/>
    <property type="molecule type" value="Genomic_DNA"/>
</dbReference>
<gene>
    <name evidence="2" type="ORF">C5167_002151</name>
</gene>
<keyword evidence="1" id="KW-0813">Transport</keyword>
<dbReference type="GO" id="GO:0005743">
    <property type="term" value="C:mitochondrial inner membrane"/>
    <property type="evidence" value="ECO:0007669"/>
    <property type="project" value="TreeGrafter"/>
</dbReference>
<dbReference type="Gene3D" id="3.40.50.300">
    <property type="entry name" value="P-loop containing nucleotide triphosphate hydrolases"/>
    <property type="match status" value="2"/>
</dbReference>
<evidence type="ECO:0000313" key="3">
    <source>
        <dbReference type="Proteomes" id="UP000316621"/>
    </source>
</evidence>
<organism evidence="2 3">
    <name type="scientific">Papaver somniferum</name>
    <name type="common">Opium poppy</name>
    <dbReference type="NCBI Taxonomy" id="3469"/>
    <lineage>
        <taxon>Eukaryota</taxon>
        <taxon>Viridiplantae</taxon>
        <taxon>Streptophyta</taxon>
        <taxon>Embryophyta</taxon>
        <taxon>Tracheophyta</taxon>
        <taxon>Spermatophyta</taxon>
        <taxon>Magnoliopsida</taxon>
        <taxon>Ranunculales</taxon>
        <taxon>Papaveraceae</taxon>
        <taxon>Papaveroideae</taxon>
        <taxon>Papaver</taxon>
    </lineage>
</organism>
<sequence length="119" mass="13580">MIRSTIILIIMKFQEQYKTIVGEPGRKLSGGEKQRVALARAFRKYQLYLSIIVRQSSLQNAHRLTTAVQCYEIIVLKNGTVIEQGHYDALLLRAGRYAQLWGQQNNTIDGRDSTIKLEA</sequence>
<dbReference type="PANTHER" id="PTHR24221:SF402">
    <property type="entry name" value="IRON-SULFUR CLUSTERS TRANSPORTER ABCB7, MITOCHONDRIAL"/>
    <property type="match status" value="1"/>
</dbReference>
<dbReference type="InterPro" id="IPR027417">
    <property type="entry name" value="P-loop_NTPase"/>
</dbReference>
<keyword evidence="3" id="KW-1185">Reference proteome</keyword>
<protein>
    <recommendedName>
        <fullName evidence="4">ABC transporter domain-containing protein</fullName>
    </recommendedName>
</protein>
<dbReference type="Proteomes" id="UP000316621">
    <property type="component" value="Chromosome 9"/>
</dbReference>
<proteinExistence type="predicted"/>
<reference evidence="2 3" key="1">
    <citation type="journal article" date="2018" name="Science">
        <title>The opium poppy genome and morphinan production.</title>
        <authorList>
            <person name="Guo L."/>
            <person name="Winzer T."/>
            <person name="Yang X."/>
            <person name="Li Y."/>
            <person name="Ning Z."/>
            <person name="He Z."/>
            <person name="Teodor R."/>
            <person name="Lu Y."/>
            <person name="Bowser T.A."/>
            <person name="Graham I.A."/>
            <person name="Ye K."/>
        </authorList>
    </citation>
    <scope>NUCLEOTIDE SEQUENCE [LARGE SCALE GENOMIC DNA]</scope>
    <source>
        <strain evidence="3">cv. HN1</strain>
        <tissue evidence="2">Leaves</tissue>
    </source>
</reference>